<evidence type="ECO:0000313" key="5">
    <source>
        <dbReference type="EMBL" id="WTZ14580.1"/>
    </source>
</evidence>
<dbReference type="Pfam" id="PF00440">
    <property type="entry name" value="TetR_N"/>
    <property type="match status" value="1"/>
</dbReference>
<dbReference type="Gene3D" id="1.10.10.60">
    <property type="entry name" value="Homeodomain-like"/>
    <property type="match status" value="1"/>
</dbReference>
<organism evidence="5">
    <name type="scientific">Streptomyces sp. NBC_01393</name>
    <dbReference type="NCBI Taxonomy" id="2903851"/>
    <lineage>
        <taxon>Bacteria</taxon>
        <taxon>Bacillati</taxon>
        <taxon>Actinomycetota</taxon>
        <taxon>Actinomycetes</taxon>
        <taxon>Kitasatosporales</taxon>
        <taxon>Streptomycetaceae</taxon>
        <taxon>Streptomyces</taxon>
    </lineage>
</organism>
<feature type="region of interest" description="Disordered" evidence="3">
    <location>
        <begin position="194"/>
        <end position="215"/>
    </location>
</feature>
<dbReference type="PROSITE" id="PS50977">
    <property type="entry name" value="HTH_TETR_2"/>
    <property type="match status" value="1"/>
</dbReference>
<dbReference type="SUPFAM" id="SSF46689">
    <property type="entry name" value="Homeodomain-like"/>
    <property type="match status" value="1"/>
</dbReference>
<dbReference type="AlphaFoldDB" id="A0AAU3IA28"/>
<dbReference type="InterPro" id="IPR009057">
    <property type="entry name" value="Homeodomain-like_sf"/>
</dbReference>
<keyword evidence="1 2" id="KW-0238">DNA-binding</keyword>
<dbReference type="EMBL" id="CP109546">
    <property type="protein sequence ID" value="WTZ14580.1"/>
    <property type="molecule type" value="Genomic_DNA"/>
</dbReference>
<evidence type="ECO:0000256" key="2">
    <source>
        <dbReference type="PROSITE-ProRule" id="PRU00335"/>
    </source>
</evidence>
<dbReference type="InterPro" id="IPR041678">
    <property type="entry name" value="TetR_C_16"/>
</dbReference>
<evidence type="ECO:0000256" key="1">
    <source>
        <dbReference type="ARBA" id="ARBA00023125"/>
    </source>
</evidence>
<dbReference type="InterPro" id="IPR001647">
    <property type="entry name" value="HTH_TetR"/>
</dbReference>
<feature type="DNA-binding region" description="H-T-H motif" evidence="2">
    <location>
        <begin position="38"/>
        <end position="57"/>
    </location>
</feature>
<dbReference type="GO" id="GO:0003700">
    <property type="term" value="F:DNA-binding transcription factor activity"/>
    <property type="evidence" value="ECO:0007669"/>
    <property type="project" value="TreeGrafter"/>
</dbReference>
<dbReference type="PANTHER" id="PTHR30055">
    <property type="entry name" value="HTH-TYPE TRANSCRIPTIONAL REGULATOR RUTR"/>
    <property type="match status" value="1"/>
</dbReference>
<dbReference type="SUPFAM" id="SSF48498">
    <property type="entry name" value="Tetracyclin repressor-like, C-terminal domain"/>
    <property type="match status" value="1"/>
</dbReference>
<evidence type="ECO:0000256" key="3">
    <source>
        <dbReference type="SAM" id="MobiDB-lite"/>
    </source>
</evidence>
<dbReference type="GO" id="GO:0000976">
    <property type="term" value="F:transcription cis-regulatory region binding"/>
    <property type="evidence" value="ECO:0007669"/>
    <property type="project" value="TreeGrafter"/>
</dbReference>
<evidence type="ECO:0000259" key="4">
    <source>
        <dbReference type="PROSITE" id="PS50977"/>
    </source>
</evidence>
<dbReference type="InterPro" id="IPR036271">
    <property type="entry name" value="Tet_transcr_reg_TetR-rel_C_sf"/>
</dbReference>
<reference evidence="5" key="1">
    <citation type="submission" date="2022-10" db="EMBL/GenBank/DDBJ databases">
        <title>The complete genomes of actinobacterial strains from the NBC collection.</title>
        <authorList>
            <person name="Joergensen T.S."/>
            <person name="Alvarez Arevalo M."/>
            <person name="Sterndorff E.B."/>
            <person name="Faurdal D."/>
            <person name="Vuksanovic O."/>
            <person name="Mourched A.-S."/>
            <person name="Charusanti P."/>
            <person name="Shaw S."/>
            <person name="Blin K."/>
            <person name="Weber T."/>
        </authorList>
    </citation>
    <scope>NUCLEOTIDE SEQUENCE</scope>
    <source>
        <strain evidence="5">NBC_01393</strain>
    </source>
</reference>
<accession>A0AAU3IA28</accession>
<dbReference type="PANTHER" id="PTHR30055:SF235">
    <property type="entry name" value="TRANSCRIPTIONAL REGULATORY PROTEIN"/>
    <property type="match status" value="1"/>
</dbReference>
<sequence>MNKPGSQRGRRPGSPDTRAAILAVARRRFLEDGYHAVTLRSVAGEADVDLALISYYFGSKKGLFGAALALGANPAELLARVVQEGELNTFPERVVRQVVAVWDDPVTGPPLLAMMKTAIDDDSLGSLVKEALEREIVDRIAGLVPGRDARQRAAAFTTVVAGLIATRYLLRLEPIVSMTTDDLVRFVSPQLRQALRGPGRPERDARPAGRPVPRP</sequence>
<dbReference type="Gene3D" id="1.10.357.10">
    <property type="entry name" value="Tetracycline Repressor, domain 2"/>
    <property type="match status" value="1"/>
</dbReference>
<gene>
    <name evidence="5" type="ORF">OG699_04565</name>
</gene>
<protein>
    <submittedName>
        <fullName evidence="5">TetR family transcriptional regulator</fullName>
    </submittedName>
</protein>
<feature type="domain" description="HTH tetR-type" evidence="4">
    <location>
        <begin position="15"/>
        <end position="75"/>
    </location>
</feature>
<dbReference type="InterPro" id="IPR050109">
    <property type="entry name" value="HTH-type_TetR-like_transc_reg"/>
</dbReference>
<proteinExistence type="predicted"/>
<name>A0AAU3IA28_9ACTN</name>
<dbReference type="Pfam" id="PF17920">
    <property type="entry name" value="TetR_C_16"/>
    <property type="match status" value="1"/>
</dbReference>